<dbReference type="Pfam" id="PF10979">
    <property type="entry name" value="DUF2786"/>
    <property type="match status" value="1"/>
</dbReference>
<dbReference type="EMBL" id="JBHUIG010000003">
    <property type="protein sequence ID" value="MFD2318006.1"/>
    <property type="molecule type" value="Genomic_DNA"/>
</dbReference>
<comment type="caution">
    <text evidence="4">The sequence shown here is derived from an EMBL/GenBank/DDBJ whole genome shotgun (WGS) entry which is preliminary data.</text>
</comment>
<dbReference type="Proteomes" id="UP001597287">
    <property type="component" value="Unassembled WGS sequence"/>
</dbReference>
<reference evidence="5" key="1">
    <citation type="journal article" date="2019" name="Int. J. Syst. Evol. Microbiol.">
        <title>The Global Catalogue of Microorganisms (GCM) 10K type strain sequencing project: providing services to taxonomists for standard genome sequencing and annotation.</title>
        <authorList>
            <consortium name="The Broad Institute Genomics Platform"/>
            <consortium name="The Broad Institute Genome Sequencing Center for Infectious Disease"/>
            <person name="Wu L."/>
            <person name="Ma J."/>
        </authorList>
    </citation>
    <scope>NUCLEOTIDE SEQUENCE [LARGE SCALE GENOMIC DNA]</scope>
    <source>
        <strain evidence="5">CCUG 62793</strain>
    </source>
</reference>
<keyword evidence="5" id="KW-1185">Reference proteome</keyword>
<feature type="compositionally biased region" description="Basic and acidic residues" evidence="1">
    <location>
        <begin position="194"/>
        <end position="211"/>
    </location>
</feature>
<dbReference type="InterPro" id="IPR055592">
    <property type="entry name" value="DUF7168"/>
</dbReference>
<feature type="domain" description="DUF2786" evidence="2">
    <location>
        <begin position="6"/>
        <end position="43"/>
    </location>
</feature>
<feature type="domain" description="DUF7168" evidence="3">
    <location>
        <begin position="47"/>
        <end position="196"/>
    </location>
</feature>
<accession>A0ABW5EJY2</accession>
<sequence>MTREEALLKIKKCLALAASPEPHEAAAALRQAQKLMEQFGLSETEVSLADVSESPRKAPSVPLVIWEAALAHAVAEVFACEYFTRAHLTLAPSGSYRKERQFVFVGVGMAAEVAGYAFDVLARQCARDRRTHMGLQSKNCKPKTKVARGDLYATGWVSGVRGLLQAFAGNSGDQALVTRYMANQYPAMEKAKFKDRTTGKNVKHDDFERGHKAGRSAELNHGIADSAALKQIEGRS</sequence>
<dbReference type="Pfam" id="PF23771">
    <property type="entry name" value="DUF7168"/>
    <property type="match status" value="1"/>
</dbReference>
<protein>
    <submittedName>
        <fullName evidence="4">DUF2786 domain-containing protein</fullName>
    </submittedName>
</protein>
<gene>
    <name evidence="4" type="ORF">ACFSPV_04775</name>
</gene>
<evidence type="ECO:0000256" key="1">
    <source>
        <dbReference type="SAM" id="MobiDB-lite"/>
    </source>
</evidence>
<evidence type="ECO:0000313" key="5">
    <source>
        <dbReference type="Proteomes" id="UP001597287"/>
    </source>
</evidence>
<evidence type="ECO:0000259" key="2">
    <source>
        <dbReference type="Pfam" id="PF10979"/>
    </source>
</evidence>
<evidence type="ECO:0000313" key="4">
    <source>
        <dbReference type="EMBL" id="MFD2318006.1"/>
    </source>
</evidence>
<proteinExistence type="predicted"/>
<dbReference type="InterPro" id="IPR024498">
    <property type="entry name" value="DUF2786"/>
</dbReference>
<feature type="region of interest" description="Disordered" evidence="1">
    <location>
        <begin position="194"/>
        <end position="220"/>
    </location>
</feature>
<evidence type="ECO:0000259" key="3">
    <source>
        <dbReference type="Pfam" id="PF23771"/>
    </source>
</evidence>
<dbReference type="InterPro" id="IPR016868">
    <property type="entry name" value="Phage_B3_Orf5"/>
</dbReference>
<organism evidence="4 5">
    <name type="scientific">Delftia deserti</name>
    <dbReference type="NCBI Taxonomy" id="1651218"/>
    <lineage>
        <taxon>Bacteria</taxon>
        <taxon>Pseudomonadati</taxon>
        <taxon>Pseudomonadota</taxon>
        <taxon>Betaproteobacteria</taxon>
        <taxon>Burkholderiales</taxon>
        <taxon>Comamonadaceae</taxon>
        <taxon>Delftia</taxon>
    </lineage>
</organism>
<dbReference type="RefSeq" id="WP_380104732.1">
    <property type="nucleotide sequence ID" value="NZ_JBHSIH010000001.1"/>
</dbReference>
<dbReference type="PIRSF" id="PIRSF028111">
    <property type="entry name" value="UCP028111"/>
    <property type="match status" value="1"/>
</dbReference>
<name>A0ABW5EJY2_9BURK</name>